<dbReference type="RefSeq" id="WP_091827290.1">
    <property type="nucleotide sequence ID" value="NZ_FNRJ01000013.1"/>
</dbReference>
<comment type="similarity">
    <text evidence="2">Belongs to the bacterial solute-binding protein SsuA/TauA family.</text>
</comment>
<dbReference type="Proteomes" id="UP000242469">
    <property type="component" value="Unassembled WGS sequence"/>
</dbReference>
<protein>
    <submittedName>
        <fullName evidence="5">NitT/TauT family transport system substrate-binding protein</fullName>
    </submittedName>
</protein>
<accession>A0A1H4FZ55</accession>
<dbReference type="OrthoDB" id="5292144at2"/>
<evidence type="ECO:0000256" key="2">
    <source>
        <dbReference type="ARBA" id="ARBA00010742"/>
    </source>
</evidence>
<dbReference type="GO" id="GO:0042597">
    <property type="term" value="C:periplasmic space"/>
    <property type="evidence" value="ECO:0007669"/>
    <property type="project" value="UniProtKB-SubCell"/>
</dbReference>
<sequence>MRLKRRLQTLCLLLIPFLVTAGCLSPPLSPIKLGTNLWPGYEPLYLAREQGYLSGNDVALVELLSASEVMRAYRNGAIDAAALTLDEVISLREAGLRPVIVEVADISNGADVILARPGFKQIQDLRGKRVGVEATALGAYMLSRALALHGMNATDVEIVHLEVNEHHEAWLKGQVDAVVTFEPVRQQLVAQGAVILFDSSMIPGEVVDLLVVRESLLKSHCRQIHHLIDAWHRALEYLHQSPEPAAEVMTARIGGSAAEVLRSLQQLELPGPKRSSVLMSGKPPELQKQAEALARLMLEQGLMQQLPDLSGLVYADYPSYETDH</sequence>
<dbReference type="Gene3D" id="3.40.190.10">
    <property type="entry name" value="Periplasmic binding protein-like II"/>
    <property type="match status" value="2"/>
</dbReference>
<dbReference type="Pfam" id="PF13379">
    <property type="entry name" value="NMT1_2"/>
    <property type="match status" value="1"/>
</dbReference>
<evidence type="ECO:0000256" key="1">
    <source>
        <dbReference type="ARBA" id="ARBA00004418"/>
    </source>
</evidence>
<evidence type="ECO:0000313" key="5">
    <source>
        <dbReference type="EMBL" id="SEB02100.1"/>
    </source>
</evidence>
<evidence type="ECO:0000313" key="6">
    <source>
        <dbReference type="Proteomes" id="UP000242469"/>
    </source>
</evidence>
<dbReference type="EMBL" id="FNRJ01000013">
    <property type="protein sequence ID" value="SEB02100.1"/>
    <property type="molecule type" value="Genomic_DNA"/>
</dbReference>
<dbReference type="AlphaFoldDB" id="A0A1H4FZ55"/>
<evidence type="ECO:0000256" key="3">
    <source>
        <dbReference type="ARBA" id="ARBA00022729"/>
    </source>
</evidence>
<organism evidence="5 6">
    <name type="scientific">Marinobacterium iners DSM 11526</name>
    <dbReference type="NCBI Taxonomy" id="1122198"/>
    <lineage>
        <taxon>Bacteria</taxon>
        <taxon>Pseudomonadati</taxon>
        <taxon>Pseudomonadota</taxon>
        <taxon>Gammaproteobacteria</taxon>
        <taxon>Oceanospirillales</taxon>
        <taxon>Oceanospirillaceae</taxon>
        <taxon>Marinobacterium</taxon>
    </lineage>
</organism>
<feature type="signal peptide" evidence="4">
    <location>
        <begin position="1"/>
        <end position="21"/>
    </location>
</feature>
<name>A0A1H4FZ55_9GAMM</name>
<reference evidence="6" key="1">
    <citation type="submission" date="2016-10" db="EMBL/GenBank/DDBJ databases">
        <authorList>
            <person name="Varghese N."/>
            <person name="Submissions S."/>
        </authorList>
    </citation>
    <scope>NUCLEOTIDE SEQUENCE [LARGE SCALE GENOMIC DNA]</scope>
    <source>
        <strain evidence="6">DSM 11526</strain>
    </source>
</reference>
<gene>
    <name evidence="5" type="ORF">SAMN02745729_11344</name>
</gene>
<dbReference type="PROSITE" id="PS51257">
    <property type="entry name" value="PROKAR_LIPOPROTEIN"/>
    <property type="match status" value="1"/>
</dbReference>
<dbReference type="SUPFAM" id="SSF53850">
    <property type="entry name" value="Periplasmic binding protein-like II"/>
    <property type="match status" value="1"/>
</dbReference>
<keyword evidence="6" id="KW-1185">Reference proteome</keyword>
<dbReference type="PANTHER" id="PTHR30024">
    <property type="entry name" value="ALIPHATIC SULFONATES-BINDING PROTEIN-RELATED"/>
    <property type="match status" value="1"/>
</dbReference>
<feature type="chain" id="PRO_5017364214" evidence="4">
    <location>
        <begin position="22"/>
        <end position="324"/>
    </location>
</feature>
<dbReference type="STRING" id="1122198.SAMN02745729_11344"/>
<keyword evidence="3 4" id="KW-0732">Signal</keyword>
<evidence type="ECO:0000256" key="4">
    <source>
        <dbReference type="SAM" id="SignalP"/>
    </source>
</evidence>
<comment type="subcellular location">
    <subcellularLocation>
        <location evidence="1">Periplasm</location>
    </subcellularLocation>
</comment>
<dbReference type="PANTHER" id="PTHR30024:SF47">
    <property type="entry name" value="TAURINE-BINDING PERIPLASMIC PROTEIN"/>
    <property type="match status" value="1"/>
</dbReference>
<proteinExistence type="inferred from homology"/>